<proteinExistence type="predicted"/>
<name>A0ABV0YP83_9TELE</name>
<protein>
    <submittedName>
        <fullName evidence="1">Uncharacterized protein</fullName>
    </submittedName>
</protein>
<sequence>MLKNTCLEHSTGEQINWKQGCLRAPLHLYITQWYAIQVSDVTTSMHFNSLGRQVNTPRHLRKEPSRIREK</sequence>
<evidence type="ECO:0000313" key="1">
    <source>
        <dbReference type="EMBL" id="MEQ2295664.1"/>
    </source>
</evidence>
<gene>
    <name evidence="1" type="ORF">AMECASPLE_016786</name>
</gene>
<dbReference type="Proteomes" id="UP001469553">
    <property type="component" value="Unassembled WGS sequence"/>
</dbReference>
<organism evidence="1 2">
    <name type="scientific">Ameca splendens</name>
    <dbReference type="NCBI Taxonomy" id="208324"/>
    <lineage>
        <taxon>Eukaryota</taxon>
        <taxon>Metazoa</taxon>
        <taxon>Chordata</taxon>
        <taxon>Craniata</taxon>
        <taxon>Vertebrata</taxon>
        <taxon>Euteleostomi</taxon>
        <taxon>Actinopterygii</taxon>
        <taxon>Neopterygii</taxon>
        <taxon>Teleostei</taxon>
        <taxon>Neoteleostei</taxon>
        <taxon>Acanthomorphata</taxon>
        <taxon>Ovalentaria</taxon>
        <taxon>Atherinomorphae</taxon>
        <taxon>Cyprinodontiformes</taxon>
        <taxon>Goodeidae</taxon>
        <taxon>Ameca</taxon>
    </lineage>
</organism>
<keyword evidence="2" id="KW-1185">Reference proteome</keyword>
<dbReference type="EMBL" id="JAHRIP010038854">
    <property type="protein sequence ID" value="MEQ2295664.1"/>
    <property type="molecule type" value="Genomic_DNA"/>
</dbReference>
<evidence type="ECO:0000313" key="2">
    <source>
        <dbReference type="Proteomes" id="UP001469553"/>
    </source>
</evidence>
<accession>A0ABV0YP83</accession>
<comment type="caution">
    <text evidence="1">The sequence shown here is derived from an EMBL/GenBank/DDBJ whole genome shotgun (WGS) entry which is preliminary data.</text>
</comment>
<reference evidence="1 2" key="1">
    <citation type="submission" date="2021-06" db="EMBL/GenBank/DDBJ databases">
        <authorList>
            <person name="Palmer J.M."/>
        </authorList>
    </citation>
    <scope>NUCLEOTIDE SEQUENCE [LARGE SCALE GENOMIC DNA]</scope>
    <source>
        <strain evidence="1 2">AS_MEX2019</strain>
        <tissue evidence="1">Muscle</tissue>
    </source>
</reference>